<keyword evidence="1" id="KW-0472">Membrane</keyword>
<organism evidence="2">
    <name type="scientific">marine sediment metagenome</name>
    <dbReference type="NCBI Taxonomy" id="412755"/>
    <lineage>
        <taxon>unclassified sequences</taxon>
        <taxon>metagenomes</taxon>
        <taxon>ecological metagenomes</taxon>
    </lineage>
</organism>
<feature type="transmembrane region" description="Helical" evidence="1">
    <location>
        <begin position="83"/>
        <end position="108"/>
    </location>
</feature>
<protein>
    <submittedName>
        <fullName evidence="2">Uncharacterized protein</fullName>
    </submittedName>
</protein>
<dbReference type="EMBL" id="BARS01003765">
    <property type="protein sequence ID" value="GAF68250.1"/>
    <property type="molecule type" value="Genomic_DNA"/>
</dbReference>
<dbReference type="AlphaFoldDB" id="X0SWR5"/>
<proteinExistence type="predicted"/>
<feature type="transmembrane region" description="Helical" evidence="1">
    <location>
        <begin position="53"/>
        <end position="71"/>
    </location>
</feature>
<evidence type="ECO:0000313" key="2">
    <source>
        <dbReference type="EMBL" id="GAF68250.1"/>
    </source>
</evidence>
<accession>X0SWR5</accession>
<reference evidence="2" key="1">
    <citation type="journal article" date="2014" name="Front. Microbiol.">
        <title>High frequency of phylogenetically diverse reductive dehalogenase-homologous genes in deep subseafloor sedimentary metagenomes.</title>
        <authorList>
            <person name="Kawai M."/>
            <person name="Futagami T."/>
            <person name="Toyoda A."/>
            <person name="Takaki Y."/>
            <person name="Nishi S."/>
            <person name="Hori S."/>
            <person name="Arai W."/>
            <person name="Tsubouchi T."/>
            <person name="Morono Y."/>
            <person name="Uchiyama I."/>
            <person name="Ito T."/>
            <person name="Fujiyama A."/>
            <person name="Inagaki F."/>
            <person name="Takami H."/>
        </authorList>
    </citation>
    <scope>NUCLEOTIDE SEQUENCE</scope>
    <source>
        <strain evidence="2">Expedition CK06-06</strain>
    </source>
</reference>
<feature type="non-terminal residue" evidence="2">
    <location>
        <position position="150"/>
    </location>
</feature>
<name>X0SWR5_9ZZZZ</name>
<sequence>MSRIQNILTTLAQIAGGFLGLYFTAISVVISTVYERFPNDVREVLIREKVSNIYIQNVTLMSAVSTMLLAMQTFGFTIGILNLLFIIGLGLFSIFSFMVLGSRVFVFFDPTRLVDILSPDLLRWVKSASITGFQWQNPSFQAYAQKRAEA</sequence>
<keyword evidence="1" id="KW-0812">Transmembrane</keyword>
<feature type="transmembrane region" description="Helical" evidence="1">
    <location>
        <begin position="7"/>
        <end position="33"/>
    </location>
</feature>
<gene>
    <name evidence="2" type="ORF">S01H1_07299</name>
</gene>
<keyword evidence="1" id="KW-1133">Transmembrane helix</keyword>
<comment type="caution">
    <text evidence="2">The sequence shown here is derived from an EMBL/GenBank/DDBJ whole genome shotgun (WGS) entry which is preliminary data.</text>
</comment>
<evidence type="ECO:0000256" key="1">
    <source>
        <dbReference type="SAM" id="Phobius"/>
    </source>
</evidence>